<evidence type="ECO:0000256" key="1">
    <source>
        <dbReference type="ARBA" id="ARBA00022884"/>
    </source>
</evidence>
<evidence type="ECO:0000313" key="6">
    <source>
        <dbReference type="Proteomes" id="UP001164286"/>
    </source>
</evidence>
<dbReference type="GeneID" id="77727707"/>
<accession>A0AA38LUT2</accession>
<keyword evidence="6" id="KW-1185">Reference proteome</keyword>
<feature type="region of interest" description="Disordered" evidence="3">
    <location>
        <begin position="213"/>
        <end position="233"/>
    </location>
</feature>
<comment type="caution">
    <text evidence="5">The sequence shown here is derived from an EMBL/GenBank/DDBJ whole genome shotgun (WGS) entry which is preliminary data.</text>
</comment>
<reference evidence="5" key="1">
    <citation type="journal article" date="2022" name="G3 (Bethesda)">
        <title>High quality genome of the basidiomycete yeast Dioszegia hungarica PDD-24b-2 isolated from cloud water.</title>
        <authorList>
            <person name="Jarrige D."/>
            <person name="Haridas S."/>
            <person name="Bleykasten-Grosshans C."/>
            <person name="Joly M."/>
            <person name="Nadalig T."/>
            <person name="Sancelme M."/>
            <person name="Vuilleumier S."/>
            <person name="Grigoriev I.V."/>
            <person name="Amato P."/>
            <person name="Bringel F."/>
        </authorList>
    </citation>
    <scope>NUCLEOTIDE SEQUENCE</scope>
    <source>
        <strain evidence="5">PDD-24b-2</strain>
    </source>
</reference>
<dbReference type="GO" id="GO:0003729">
    <property type="term" value="F:mRNA binding"/>
    <property type="evidence" value="ECO:0007669"/>
    <property type="project" value="InterPro"/>
</dbReference>
<feature type="region of interest" description="Disordered" evidence="3">
    <location>
        <begin position="73"/>
        <end position="93"/>
    </location>
</feature>
<dbReference type="AlphaFoldDB" id="A0AA38LUT2"/>
<keyword evidence="1 2" id="KW-0694">RNA-binding</keyword>
<evidence type="ECO:0000259" key="4">
    <source>
        <dbReference type="PROSITE" id="PS50102"/>
    </source>
</evidence>
<dbReference type="InterPro" id="IPR050825">
    <property type="entry name" value="RBM42_RBP45_47-like"/>
</dbReference>
<dbReference type="InterPro" id="IPR012677">
    <property type="entry name" value="Nucleotide-bd_a/b_plait_sf"/>
</dbReference>
<gene>
    <name evidence="5" type="ORF">MKK02DRAFT_32441</name>
</gene>
<dbReference type="PROSITE" id="PS50102">
    <property type="entry name" value="RRM"/>
    <property type="match status" value="1"/>
</dbReference>
<organism evidence="5 6">
    <name type="scientific">Dioszegia hungarica</name>
    <dbReference type="NCBI Taxonomy" id="4972"/>
    <lineage>
        <taxon>Eukaryota</taxon>
        <taxon>Fungi</taxon>
        <taxon>Dikarya</taxon>
        <taxon>Basidiomycota</taxon>
        <taxon>Agaricomycotina</taxon>
        <taxon>Tremellomycetes</taxon>
        <taxon>Tremellales</taxon>
        <taxon>Bulleribasidiaceae</taxon>
        <taxon>Dioszegia</taxon>
    </lineage>
</organism>
<dbReference type="PANTHER" id="PTHR47640">
    <property type="entry name" value="TRNA SELENOCYSTEINE 1-ASSOCIATED PROTEIN 1-RELATED-RELATED"/>
    <property type="match status" value="1"/>
</dbReference>
<evidence type="ECO:0000256" key="2">
    <source>
        <dbReference type="PROSITE-ProRule" id="PRU00176"/>
    </source>
</evidence>
<dbReference type="InterPro" id="IPR000504">
    <property type="entry name" value="RRM_dom"/>
</dbReference>
<dbReference type="SUPFAM" id="SSF54928">
    <property type="entry name" value="RNA-binding domain, RBD"/>
    <property type="match status" value="1"/>
</dbReference>
<dbReference type="Proteomes" id="UP001164286">
    <property type="component" value="Unassembled WGS sequence"/>
</dbReference>
<feature type="domain" description="RRM" evidence="4">
    <location>
        <begin position="119"/>
        <end position="196"/>
    </location>
</feature>
<dbReference type="EMBL" id="JAKWFO010000004">
    <property type="protein sequence ID" value="KAI9637647.1"/>
    <property type="molecule type" value="Genomic_DNA"/>
</dbReference>
<proteinExistence type="predicted"/>
<dbReference type="SMART" id="SM00360">
    <property type="entry name" value="RRM"/>
    <property type="match status" value="1"/>
</dbReference>
<evidence type="ECO:0000313" key="5">
    <source>
        <dbReference type="EMBL" id="KAI9637647.1"/>
    </source>
</evidence>
<dbReference type="Pfam" id="PF00076">
    <property type="entry name" value="RRM_1"/>
    <property type="match status" value="1"/>
</dbReference>
<protein>
    <recommendedName>
        <fullName evidence="4">RRM domain-containing protein</fullName>
    </recommendedName>
</protein>
<dbReference type="Gene3D" id="3.30.70.330">
    <property type="match status" value="1"/>
</dbReference>
<sequence>MSAEYSAEEHAKAWATYYAQQGYTTDQVLAVTGFDPNTGKFHGTPAPTASGSGYDPAAVAGLDMTQAGMYDPSALGAEGSGTAPKPKKVASGKRETVIRKGGGKVWEDTTLVDWDPKWYRLFVGDVSNDVNERTLDNAFNAYPTYCKSKVIRDRLSLKAKYAFIAFKDPEDFLRAWKEMDGKYVGQRPIRLMKVKDDKYGGIATSNVSARKAKELDKLKKNKGKPLDGRPTPY</sequence>
<dbReference type="PANTHER" id="PTHR47640:SF11">
    <property type="entry name" value="RNA-BINDING PROTEIN 42"/>
    <property type="match status" value="1"/>
</dbReference>
<dbReference type="InterPro" id="IPR035979">
    <property type="entry name" value="RBD_domain_sf"/>
</dbReference>
<name>A0AA38LUT2_9TREE</name>
<dbReference type="RefSeq" id="XP_052947424.1">
    <property type="nucleotide sequence ID" value="XM_053088502.1"/>
</dbReference>
<evidence type="ECO:0000256" key="3">
    <source>
        <dbReference type="SAM" id="MobiDB-lite"/>
    </source>
</evidence>